<dbReference type="GeneID" id="63911648"/>
<proteinExistence type="predicted"/>
<keyword evidence="2" id="KW-1185">Reference proteome</keyword>
<evidence type="ECO:0000313" key="1">
    <source>
        <dbReference type="EMBL" id="QDH85079.1"/>
    </source>
</evidence>
<protein>
    <submittedName>
        <fullName evidence="1">Uncharacterized protein</fullName>
    </submittedName>
</protein>
<organism evidence="1 2">
    <name type="scientific">Gordonia phage Dardanus</name>
    <dbReference type="NCBI Taxonomy" id="2588489"/>
    <lineage>
        <taxon>Viruses</taxon>
        <taxon>Duplodnaviria</taxon>
        <taxon>Heunggongvirae</taxon>
        <taxon>Uroviricota</taxon>
        <taxon>Caudoviricetes</taxon>
        <taxon>Ruthgordonvirinae</taxon>
        <taxon>Dardanusvirus</taxon>
        <taxon>Dardanusvirus dardanus</taxon>
    </lineage>
</organism>
<gene>
    <name evidence="1" type="primary">42</name>
    <name evidence="1" type="ORF">SEA_DARDANUS_42</name>
</gene>
<reference evidence="1 2" key="1">
    <citation type="submission" date="2019-05" db="EMBL/GenBank/DDBJ databases">
        <authorList>
            <person name="Bordelon H.A."/>
            <person name="Brister E.M."/>
            <person name="Bryans A.M."/>
            <person name="Calk A.E."/>
            <person name="Capers C."/>
            <person name="Corrent J.M."/>
            <person name="Delphin C.N."/>
            <person name="Erbelding G.W."/>
            <person name="Gottschalck B.A."/>
            <person name="Hale B.T."/>
            <person name="Jones N.T."/>
            <person name="Mire A.R."/>
            <person name="Perkins A.R."/>
            <person name="Quackenbush R.D."/>
            <person name="Rogers C.S."/>
            <person name="Stewart N.C."/>
            <person name="Threeton H.N."/>
            <person name="Wiggins Z.F."/>
            <person name="Hancock A.M."/>
            <person name="Gissendanner C.R."/>
            <person name="Findley A.M."/>
            <person name="Wills S.J."/>
            <person name="Clifford K.A."/>
            <person name="Elmore F.L."/>
            <person name="Knight M.S."/>
            <person name="Le K."/>
            <person name="Lobaina D."/>
            <person name="Nougues D."/>
            <person name="Salama A."/>
            <person name="Stoeber S.D."/>
            <person name="Sweeney K.J."/>
            <person name="Truong T.G."/>
            <person name="Alvaro L.E."/>
            <person name="Isern S."/>
            <person name="Michael S.F."/>
            <person name="Monti D.L."/>
            <person name="Garlena R.A."/>
            <person name="Russell D.A."/>
            <person name="Pope W.H."/>
            <person name="Jacobs-Sera D."/>
            <person name="Hatfull G.F."/>
        </authorList>
    </citation>
    <scope>NUCLEOTIDE SEQUENCE [LARGE SCALE GENOMIC DNA]</scope>
</reference>
<dbReference type="RefSeq" id="YP_010050910.1">
    <property type="nucleotide sequence ID" value="NC_054435.1"/>
</dbReference>
<name>A0A514CX44_9CAUD</name>
<dbReference type="KEGG" id="vg:63911648"/>
<sequence length="80" mass="8376">MRGMKEVRAQAGRLLESGDVEAYADELAGAVAEYKGAGRDGAAKTILCNEADRWLGETYVGGEDDVTPVGLAAELEEATS</sequence>
<dbReference type="Proteomes" id="UP000318136">
    <property type="component" value="Segment"/>
</dbReference>
<evidence type="ECO:0000313" key="2">
    <source>
        <dbReference type="Proteomes" id="UP000318136"/>
    </source>
</evidence>
<accession>A0A514CX44</accession>
<dbReference type="EMBL" id="MN010758">
    <property type="protein sequence ID" value="QDH85079.1"/>
    <property type="molecule type" value="Genomic_DNA"/>
</dbReference>